<proteinExistence type="predicted"/>
<dbReference type="EMBL" id="KU862282">
    <property type="protein sequence ID" value="AMO65524.1"/>
    <property type="molecule type" value="Genomic_DNA"/>
</dbReference>
<evidence type="ECO:0000313" key="1">
    <source>
        <dbReference type="EMBL" id="AMO65524.1"/>
    </source>
</evidence>
<name>A0A140IKT9_NPVLD</name>
<accession>A0A140IKT9</accession>
<organismHost>
    <name type="scientific">Lepidoptera</name>
    <name type="common">moths &amp; butterflies</name>
    <dbReference type="NCBI Taxonomy" id="7088"/>
</organismHost>
<sequence>MMSSGLNSIDPCRHVKSYASAELEFRHDVIGLNSIAPCRHVKSYASAELSLGVISSGSRRDVVGPSAADASVVFGRSQRRDVK</sequence>
<protein>
    <submittedName>
        <fullName evidence="1">Bro-b</fullName>
    </submittedName>
</protein>
<reference evidence="1" key="1">
    <citation type="journal article" date="2015" name="Dokl. Biochem. Biophys.">
        <title>The enhancin gene: One of the genetic determinants of population variation in baculoviral virulence.</title>
        <authorList>
            <person name="Martemyanov V.V."/>
            <person name="Kabilov M.R."/>
            <person name="Tupikin A.E."/>
            <person name="Baturina O.A."/>
            <person name="Belousova I.A."/>
            <person name="Podgwaite J.D."/>
            <person name="Ilynykh A.V."/>
            <person name="Vlassov V.V."/>
        </authorList>
    </citation>
    <scope>NUCLEOTIDE SEQUENCE</scope>
    <source>
        <strain evidence="1">LdMNPV-45/0</strain>
    </source>
</reference>
<organism evidence="1">
    <name type="scientific">Lymantria dispar multicapsid nuclear polyhedrosis virus</name>
    <name type="common">LdMNPV</name>
    <dbReference type="NCBI Taxonomy" id="10449"/>
    <lineage>
        <taxon>Viruses</taxon>
        <taxon>Viruses incertae sedis</taxon>
        <taxon>Naldaviricetes</taxon>
        <taxon>Lefavirales</taxon>
        <taxon>Baculoviridae</taxon>
        <taxon>Alphabaculovirus</taxon>
        <taxon>Alphabaculovirus lydisparis</taxon>
    </lineage>
</organism>
<reference evidence="1" key="2">
    <citation type="submission" date="2016-03" db="EMBL/GenBank/DDBJ databases">
        <authorList>
            <person name="Ploux O."/>
        </authorList>
    </citation>
    <scope>NUCLEOTIDE SEQUENCE</scope>
    <source>
        <strain evidence="1">LdMNPV-45/0</strain>
    </source>
</reference>